<evidence type="ECO:0000313" key="2">
    <source>
        <dbReference type="EMBL" id="CUI16890.1"/>
    </source>
</evidence>
<dbReference type="GO" id="GO:0004803">
    <property type="term" value="F:transposase activity"/>
    <property type="evidence" value="ECO:0007669"/>
    <property type="project" value="InterPro"/>
</dbReference>
<dbReference type="STRING" id="389348.PNK_1273"/>
<dbReference type="AlphaFoldDB" id="A0A0U5JDK7"/>
<evidence type="ECO:0000313" key="3">
    <source>
        <dbReference type="Proteomes" id="UP000069902"/>
    </source>
</evidence>
<evidence type="ECO:0000259" key="1">
    <source>
        <dbReference type="Pfam" id="PF01609"/>
    </source>
</evidence>
<dbReference type="GO" id="GO:0006313">
    <property type="term" value="P:DNA transposition"/>
    <property type="evidence" value="ECO:0007669"/>
    <property type="project" value="InterPro"/>
</dbReference>
<dbReference type="Proteomes" id="UP000069902">
    <property type="component" value="Chromosome cPNK"/>
</dbReference>
<reference evidence="3" key="1">
    <citation type="submission" date="2015-09" db="EMBL/GenBank/DDBJ databases">
        <authorList>
            <person name="Bertelli C."/>
        </authorList>
    </citation>
    <scope>NUCLEOTIDE SEQUENCE [LARGE SCALE GENOMIC DNA]</scope>
    <source>
        <strain evidence="3">KNic</strain>
    </source>
</reference>
<organism evidence="2 3">
    <name type="scientific">Candidatus Protochlamydia naegleriophila</name>
    <dbReference type="NCBI Taxonomy" id="389348"/>
    <lineage>
        <taxon>Bacteria</taxon>
        <taxon>Pseudomonadati</taxon>
        <taxon>Chlamydiota</taxon>
        <taxon>Chlamydiia</taxon>
        <taxon>Parachlamydiales</taxon>
        <taxon>Parachlamydiaceae</taxon>
        <taxon>Candidatus Protochlamydia</taxon>
    </lineage>
</organism>
<dbReference type="KEGG" id="pnl:PNK_1273"/>
<proteinExistence type="predicted"/>
<dbReference type="PANTHER" id="PTHR30007:SF1">
    <property type="entry name" value="BLR1914 PROTEIN"/>
    <property type="match status" value="1"/>
</dbReference>
<name>A0A0U5JDK7_9BACT</name>
<dbReference type="EMBL" id="LN879502">
    <property type="protein sequence ID" value="CUI16890.1"/>
    <property type="molecule type" value="Genomic_DNA"/>
</dbReference>
<gene>
    <name evidence="2" type="ORF">PNK_1273</name>
</gene>
<dbReference type="InParanoid" id="A0A0U5JDK7"/>
<sequence>MVFFSAGKGGGQLIDYGYKGKGVTIHLLTDGNGNPINFEVTSAKGDERQQVDKLLDGIEGFTNRRYLLKGLIPIFEADKGYDAEELRDKLVRRKVFPFIAYRRIGKAKKAEKIVSNLAKFRWKVERAISWLQRKFRRLVVRWERRLCYWKGFLTFSFIFFWMDKLKTLSG</sequence>
<protein>
    <submittedName>
        <fullName evidence="2">Transposase</fullName>
    </submittedName>
</protein>
<keyword evidence="3" id="KW-1185">Reference proteome</keyword>
<dbReference type="InterPro" id="IPR002559">
    <property type="entry name" value="Transposase_11"/>
</dbReference>
<dbReference type="Pfam" id="PF01609">
    <property type="entry name" value="DDE_Tnp_1"/>
    <property type="match status" value="1"/>
</dbReference>
<dbReference type="PATRIC" id="fig|389348.3.peg.1423"/>
<dbReference type="RefSeq" id="WP_059061024.1">
    <property type="nucleotide sequence ID" value="NZ_LN879502.1"/>
</dbReference>
<feature type="domain" description="Transposase IS4-like" evidence="1">
    <location>
        <begin position="21"/>
        <end position="145"/>
    </location>
</feature>
<dbReference type="GO" id="GO:0003677">
    <property type="term" value="F:DNA binding"/>
    <property type="evidence" value="ECO:0007669"/>
    <property type="project" value="InterPro"/>
</dbReference>
<dbReference type="PANTHER" id="PTHR30007">
    <property type="entry name" value="PHP DOMAIN PROTEIN"/>
    <property type="match status" value="1"/>
</dbReference>
<accession>A0A0U5JDK7</accession>